<sequence length="68" mass="7685">MKRDVSLPIIDIKKYGGRQVAIAEGKIIAVGDTLAEVIRIAKKRFPRKPLNEIRIFSVPKTLTVIYHV</sequence>
<dbReference type="EMBL" id="MGIS01000009">
    <property type="protein sequence ID" value="OGM93613.1"/>
    <property type="molecule type" value="Genomic_DNA"/>
</dbReference>
<accession>A0A1F8DYH9</accession>
<proteinExistence type="predicted"/>
<evidence type="ECO:0000313" key="2">
    <source>
        <dbReference type="EMBL" id="OGM93613.1"/>
    </source>
</evidence>
<evidence type="ECO:0000259" key="1">
    <source>
        <dbReference type="Pfam" id="PF18929"/>
    </source>
</evidence>
<dbReference type="InterPro" id="IPR043734">
    <property type="entry name" value="DUF5678"/>
</dbReference>
<comment type="caution">
    <text evidence="2">The sequence shown here is derived from an EMBL/GenBank/DDBJ whole genome shotgun (WGS) entry which is preliminary data.</text>
</comment>
<organism evidence="2 3">
    <name type="scientific">Candidatus Wolfebacteria bacterium RIFCSPLOWO2_01_FULL_47_17b</name>
    <dbReference type="NCBI Taxonomy" id="1802558"/>
    <lineage>
        <taxon>Bacteria</taxon>
        <taxon>Candidatus Wolfeibacteriota</taxon>
    </lineage>
</organism>
<name>A0A1F8DYH9_9BACT</name>
<dbReference type="Proteomes" id="UP000177011">
    <property type="component" value="Unassembled WGS sequence"/>
</dbReference>
<evidence type="ECO:0000313" key="3">
    <source>
        <dbReference type="Proteomes" id="UP000177011"/>
    </source>
</evidence>
<gene>
    <name evidence="2" type="ORF">A2935_03260</name>
</gene>
<protein>
    <recommendedName>
        <fullName evidence="1">DUF5678 domain-containing protein</fullName>
    </recommendedName>
</protein>
<dbReference type="Pfam" id="PF18929">
    <property type="entry name" value="DUF5678"/>
    <property type="match status" value="1"/>
</dbReference>
<dbReference type="AlphaFoldDB" id="A0A1F8DYH9"/>
<reference evidence="2 3" key="1">
    <citation type="journal article" date="2016" name="Nat. Commun.">
        <title>Thousands of microbial genomes shed light on interconnected biogeochemical processes in an aquifer system.</title>
        <authorList>
            <person name="Anantharaman K."/>
            <person name="Brown C.T."/>
            <person name="Hug L.A."/>
            <person name="Sharon I."/>
            <person name="Castelle C.J."/>
            <person name="Probst A.J."/>
            <person name="Thomas B.C."/>
            <person name="Singh A."/>
            <person name="Wilkins M.J."/>
            <person name="Karaoz U."/>
            <person name="Brodie E.L."/>
            <person name="Williams K.H."/>
            <person name="Hubbard S.S."/>
            <person name="Banfield J.F."/>
        </authorList>
    </citation>
    <scope>NUCLEOTIDE SEQUENCE [LARGE SCALE GENOMIC DNA]</scope>
</reference>
<feature type="domain" description="DUF5678" evidence="1">
    <location>
        <begin position="13"/>
        <end position="49"/>
    </location>
</feature>